<feature type="transmembrane region" description="Helical" evidence="1">
    <location>
        <begin position="127"/>
        <end position="147"/>
    </location>
</feature>
<keyword evidence="3" id="KW-1185">Reference proteome</keyword>
<feature type="transmembrane region" description="Helical" evidence="1">
    <location>
        <begin position="66"/>
        <end position="85"/>
    </location>
</feature>
<accession>A0A1M6MEH0</accession>
<reference evidence="2 3" key="1">
    <citation type="submission" date="2016-11" db="EMBL/GenBank/DDBJ databases">
        <authorList>
            <person name="Jaros S."/>
            <person name="Januszkiewicz K."/>
            <person name="Wedrychowicz H."/>
        </authorList>
    </citation>
    <scope>NUCLEOTIDE SEQUENCE [LARGE SCALE GENOMIC DNA]</scope>
    <source>
        <strain evidence="2 3">DSM 21864</strain>
    </source>
</reference>
<protein>
    <submittedName>
        <fullName evidence="2">Uncharacterized protein</fullName>
    </submittedName>
</protein>
<evidence type="ECO:0000313" key="3">
    <source>
        <dbReference type="Proteomes" id="UP000184080"/>
    </source>
</evidence>
<dbReference type="STRING" id="1121298.SAMN05444401_3966"/>
<dbReference type="EMBL" id="FQZO01000008">
    <property type="protein sequence ID" value="SHJ81763.1"/>
    <property type="molecule type" value="Genomic_DNA"/>
</dbReference>
<keyword evidence="1" id="KW-0812">Transmembrane</keyword>
<keyword evidence="1" id="KW-0472">Membrane</keyword>
<organism evidence="2 3">
    <name type="scientific">Clostridium amylolyticum</name>
    <dbReference type="NCBI Taxonomy" id="1121298"/>
    <lineage>
        <taxon>Bacteria</taxon>
        <taxon>Bacillati</taxon>
        <taxon>Bacillota</taxon>
        <taxon>Clostridia</taxon>
        <taxon>Eubacteriales</taxon>
        <taxon>Clostridiaceae</taxon>
        <taxon>Clostridium</taxon>
    </lineage>
</organism>
<keyword evidence="1" id="KW-1133">Transmembrane helix</keyword>
<evidence type="ECO:0000256" key="1">
    <source>
        <dbReference type="SAM" id="Phobius"/>
    </source>
</evidence>
<dbReference type="Proteomes" id="UP000184080">
    <property type="component" value="Unassembled WGS sequence"/>
</dbReference>
<name>A0A1M6MEH0_9CLOT</name>
<proteinExistence type="predicted"/>
<feature type="transmembrane region" description="Helical" evidence="1">
    <location>
        <begin position="97"/>
        <end position="115"/>
    </location>
</feature>
<dbReference type="AlphaFoldDB" id="A0A1M6MEH0"/>
<sequence length="156" mass="17465">MLILLFVIALMIFYIVYSSMSIGHYKNSPMKTKLITSIFISIALGGGLFLIYKLIIYVQALGNTRLANYILYGVFVLAGIALIFIDYSKAENAKSLVGQVALTLILTIAMLEIVDNIIKYITLENKISIFTLAFISFINIHKNVLIYQSRVKSSLN</sequence>
<evidence type="ECO:0000313" key="2">
    <source>
        <dbReference type="EMBL" id="SHJ81763.1"/>
    </source>
</evidence>
<feature type="transmembrane region" description="Helical" evidence="1">
    <location>
        <begin position="34"/>
        <end position="54"/>
    </location>
</feature>
<dbReference type="RefSeq" id="WP_073010913.1">
    <property type="nucleotide sequence ID" value="NZ_FQZO01000008.1"/>
</dbReference>
<gene>
    <name evidence="2" type="ORF">SAMN05444401_3966</name>
</gene>